<sequence length="340" mass="36973">MHPHTTRDTSAQASEVHLAASVSGLLLSLYRLAATERIGAFEQRVFALLHEHMEFDSAWLGHSTLTPLGPQLHSSHTDNAVPGFVTDWEQVKGQDPLVGLVAGRPGGTVALSVQREALGLPLRALCRRQGIAHVLCGAHLAAPARRTTHLSLYRKPRRQPYAERDLRMVECVIAHLAAALEQNRLCRMREMRDSGNDSDSDSDGTATALFDADGFLQYADESFRERMALQWRAWDGLTLPGEARQPLLHARGAGFTGACLRLTAERVGDLVLVRACPRGAAGLLTPRELAVARLFGKGLSHKVVARQLGIAPTTVRHHLRQAYAKLGVGDKGALAGRLRG</sequence>
<dbReference type="Gene3D" id="1.10.10.10">
    <property type="entry name" value="Winged helix-like DNA-binding domain superfamily/Winged helix DNA-binding domain"/>
    <property type="match status" value="1"/>
</dbReference>
<dbReference type="InterPro" id="IPR016032">
    <property type="entry name" value="Sig_transdc_resp-reg_C-effctor"/>
</dbReference>
<keyword evidence="1" id="KW-0805">Transcription regulation</keyword>
<comment type="caution">
    <text evidence="5">The sequence shown here is derived from an EMBL/GenBank/DDBJ whole genome shotgun (WGS) entry which is preliminary data.</text>
</comment>
<keyword evidence="2" id="KW-0238">DNA-binding</keyword>
<evidence type="ECO:0000313" key="5">
    <source>
        <dbReference type="EMBL" id="MDF3839226.1"/>
    </source>
</evidence>
<keyword evidence="6" id="KW-1185">Reference proteome</keyword>
<gene>
    <name evidence="5" type="ORF">P3W85_40760</name>
</gene>
<evidence type="ECO:0000313" key="6">
    <source>
        <dbReference type="Proteomes" id="UP001216674"/>
    </source>
</evidence>
<dbReference type="EMBL" id="JARJLM010000661">
    <property type="protein sequence ID" value="MDF3839226.1"/>
    <property type="molecule type" value="Genomic_DNA"/>
</dbReference>
<name>A0ABT6B2W1_9BURK</name>
<evidence type="ECO:0000256" key="3">
    <source>
        <dbReference type="ARBA" id="ARBA00023163"/>
    </source>
</evidence>
<dbReference type="PANTHER" id="PTHR44688:SF16">
    <property type="entry name" value="DNA-BINDING TRANSCRIPTIONAL ACTIVATOR DEVR_DOSR"/>
    <property type="match status" value="1"/>
</dbReference>
<accession>A0ABT6B2W1</accession>
<evidence type="ECO:0000259" key="4">
    <source>
        <dbReference type="PROSITE" id="PS50043"/>
    </source>
</evidence>
<dbReference type="PRINTS" id="PR00038">
    <property type="entry name" value="HTHLUXR"/>
</dbReference>
<reference evidence="5 6" key="1">
    <citation type="submission" date="2023-03" db="EMBL/GenBank/DDBJ databases">
        <title>Draft assemblies of triclosan tolerant bacteria isolated from returned activated sludge.</title>
        <authorList>
            <person name="Van Hamelsveld S."/>
        </authorList>
    </citation>
    <scope>NUCLEOTIDE SEQUENCE [LARGE SCALE GENOMIC DNA]</scope>
    <source>
        <strain evidence="5 6">GW210010_S58</strain>
    </source>
</reference>
<evidence type="ECO:0000256" key="2">
    <source>
        <dbReference type="ARBA" id="ARBA00023125"/>
    </source>
</evidence>
<dbReference type="InterPro" id="IPR036388">
    <property type="entry name" value="WH-like_DNA-bd_sf"/>
</dbReference>
<dbReference type="SUPFAM" id="SSF46894">
    <property type="entry name" value="C-terminal effector domain of the bipartite response regulators"/>
    <property type="match status" value="1"/>
</dbReference>
<dbReference type="Proteomes" id="UP001216674">
    <property type="component" value="Unassembled WGS sequence"/>
</dbReference>
<evidence type="ECO:0000256" key="1">
    <source>
        <dbReference type="ARBA" id="ARBA00023015"/>
    </source>
</evidence>
<keyword evidence="3" id="KW-0804">Transcription</keyword>
<dbReference type="SMART" id="SM00421">
    <property type="entry name" value="HTH_LUXR"/>
    <property type="match status" value="1"/>
</dbReference>
<proteinExistence type="predicted"/>
<dbReference type="InterPro" id="IPR000792">
    <property type="entry name" value="Tscrpt_reg_LuxR_C"/>
</dbReference>
<dbReference type="CDD" id="cd06170">
    <property type="entry name" value="LuxR_C_like"/>
    <property type="match status" value="1"/>
</dbReference>
<dbReference type="PROSITE" id="PS50043">
    <property type="entry name" value="HTH_LUXR_2"/>
    <property type="match status" value="1"/>
</dbReference>
<dbReference type="PANTHER" id="PTHR44688">
    <property type="entry name" value="DNA-BINDING TRANSCRIPTIONAL ACTIVATOR DEVR_DOSR"/>
    <property type="match status" value="1"/>
</dbReference>
<dbReference type="Pfam" id="PF00196">
    <property type="entry name" value="GerE"/>
    <property type="match status" value="1"/>
</dbReference>
<protein>
    <submittedName>
        <fullName evidence="5">LuxR C-terminal-related transcriptional regulator</fullName>
    </submittedName>
</protein>
<organism evidence="5 6">
    <name type="scientific">Cupriavidus basilensis</name>
    <dbReference type="NCBI Taxonomy" id="68895"/>
    <lineage>
        <taxon>Bacteria</taxon>
        <taxon>Pseudomonadati</taxon>
        <taxon>Pseudomonadota</taxon>
        <taxon>Betaproteobacteria</taxon>
        <taxon>Burkholderiales</taxon>
        <taxon>Burkholderiaceae</taxon>
        <taxon>Cupriavidus</taxon>
    </lineage>
</organism>
<dbReference type="RefSeq" id="WP_276268987.1">
    <property type="nucleotide sequence ID" value="NZ_JARJLM010000661.1"/>
</dbReference>
<feature type="domain" description="HTH luxR-type" evidence="4">
    <location>
        <begin position="277"/>
        <end position="340"/>
    </location>
</feature>